<evidence type="ECO:0000256" key="2">
    <source>
        <dbReference type="SAM" id="Phobius"/>
    </source>
</evidence>
<dbReference type="PRINTS" id="PR00722">
    <property type="entry name" value="CHYMOTRYPSIN"/>
</dbReference>
<dbReference type="EMBL" id="OA884754">
    <property type="protein sequence ID" value="CAD7281255.1"/>
    <property type="molecule type" value="Genomic_DNA"/>
</dbReference>
<name>A0A7R9GG29_9CRUS</name>
<dbReference type="InterPro" id="IPR001314">
    <property type="entry name" value="Peptidase_S1A"/>
</dbReference>
<dbReference type="PROSITE" id="PS00134">
    <property type="entry name" value="TRYPSIN_HIS"/>
    <property type="match status" value="1"/>
</dbReference>
<dbReference type="Pfam" id="PF00089">
    <property type="entry name" value="Trypsin"/>
    <property type="match status" value="1"/>
</dbReference>
<dbReference type="EMBL" id="CAJPEX010002717">
    <property type="protein sequence ID" value="CAG0921407.1"/>
    <property type="molecule type" value="Genomic_DNA"/>
</dbReference>
<keyword evidence="2" id="KW-0812">Transmembrane</keyword>
<dbReference type="InterPro" id="IPR001254">
    <property type="entry name" value="Trypsin_dom"/>
</dbReference>
<proteinExistence type="predicted"/>
<dbReference type="SMART" id="SM00020">
    <property type="entry name" value="Tryp_SPc"/>
    <property type="match status" value="1"/>
</dbReference>
<dbReference type="FunFam" id="2.40.10.10:FF:000068">
    <property type="entry name" value="transmembrane protease serine 2"/>
    <property type="match status" value="1"/>
</dbReference>
<feature type="transmembrane region" description="Helical" evidence="2">
    <location>
        <begin position="354"/>
        <end position="375"/>
    </location>
</feature>
<organism evidence="4">
    <name type="scientific">Notodromas monacha</name>
    <dbReference type="NCBI Taxonomy" id="399045"/>
    <lineage>
        <taxon>Eukaryota</taxon>
        <taxon>Metazoa</taxon>
        <taxon>Ecdysozoa</taxon>
        <taxon>Arthropoda</taxon>
        <taxon>Crustacea</taxon>
        <taxon>Oligostraca</taxon>
        <taxon>Ostracoda</taxon>
        <taxon>Podocopa</taxon>
        <taxon>Podocopida</taxon>
        <taxon>Cypridocopina</taxon>
        <taxon>Cypridoidea</taxon>
        <taxon>Cyprididae</taxon>
        <taxon>Notodromas</taxon>
    </lineage>
</organism>
<protein>
    <recommendedName>
        <fullName evidence="3">Peptidase S1 domain-containing protein</fullName>
    </recommendedName>
</protein>
<gene>
    <name evidence="4" type="ORF">NMOB1V02_LOCUS8903</name>
</gene>
<dbReference type="Proteomes" id="UP000678499">
    <property type="component" value="Unassembled WGS sequence"/>
</dbReference>
<dbReference type="Gene3D" id="2.40.10.10">
    <property type="entry name" value="Trypsin-like serine proteases"/>
    <property type="match status" value="1"/>
</dbReference>
<feature type="domain" description="Peptidase S1" evidence="3">
    <location>
        <begin position="164"/>
        <end position="348"/>
    </location>
</feature>
<dbReference type="AlphaFoldDB" id="A0A7R9GG29"/>
<dbReference type="GO" id="GO:0006508">
    <property type="term" value="P:proteolysis"/>
    <property type="evidence" value="ECO:0007669"/>
    <property type="project" value="InterPro"/>
</dbReference>
<dbReference type="OrthoDB" id="10059102at2759"/>
<dbReference type="CDD" id="cd00190">
    <property type="entry name" value="Tryp_SPc"/>
    <property type="match status" value="1"/>
</dbReference>
<dbReference type="InterPro" id="IPR018114">
    <property type="entry name" value="TRYPSIN_HIS"/>
</dbReference>
<feature type="non-terminal residue" evidence="4">
    <location>
        <position position="418"/>
    </location>
</feature>
<dbReference type="GO" id="GO:0004252">
    <property type="term" value="F:serine-type endopeptidase activity"/>
    <property type="evidence" value="ECO:0007669"/>
    <property type="project" value="InterPro"/>
</dbReference>
<keyword evidence="1" id="KW-1015">Disulfide bond</keyword>
<evidence type="ECO:0000256" key="1">
    <source>
        <dbReference type="ARBA" id="ARBA00023157"/>
    </source>
</evidence>
<dbReference type="SUPFAM" id="SSF50494">
    <property type="entry name" value="Trypsin-like serine proteases"/>
    <property type="match status" value="1"/>
</dbReference>
<evidence type="ECO:0000259" key="3">
    <source>
        <dbReference type="PROSITE" id="PS50240"/>
    </source>
</evidence>
<keyword evidence="2" id="KW-0472">Membrane</keyword>
<dbReference type="PROSITE" id="PS50240">
    <property type="entry name" value="TRYPSIN_DOM"/>
    <property type="match status" value="1"/>
</dbReference>
<dbReference type="PANTHER" id="PTHR24252">
    <property type="entry name" value="ACROSIN-RELATED"/>
    <property type="match status" value="1"/>
</dbReference>
<dbReference type="PANTHER" id="PTHR24252:SF7">
    <property type="entry name" value="HYALIN"/>
    <property type="match status" value="1"/>
</dbReference>
<dbReference type="InterPro" id="IPR043504">
    <property type="entry name" value="Peptidase_S1_PA_chymotrypsin"/>
</dbReference>
<keyword evidence="5" id="KW-1185">Reference proteome</keyword>
<evidence type="ECO:0000313" key="4">
    <source>
        <dbReference type="EMBL" id="CAD7281255.1"/>
    </source>
</evidence>
<keyword evidence="2" id="KW-1133">Transmembrane helix</keyword>
<reference evidence="4" key="1">
    <citation type="submission" date="2020-11" db="EMBL/GenBank/DDBJ databases">
        <authorList>
            <person name="Tran Van P."/>
        </authorList>
    </citation>
    <scope>NUCLEOTIDE SEQUENCE</scope>
</reference>
<dbReference type="InterPro" id="IPR009003">
    <property type="entry name" value="Peptidase_S1_PA"/>
</dbReference>
<sequence length="418" mass="45803">TKLTGTEKDDFLPLRSTASEKTFISPLDPNFGKTVLDNVANEKTVYIDSRDVLRSVTGEKRREGIQKSIIDGLVPVMTPTLDSAKSSAKTDWPYLSWAVGSNLSANSSDEAKDFGTRFNRKLDNQQPISAISRISDEILQEDCDKDGNSKPFVTSEQHHTDGRIVGGQTAKHGQFPFVISASFHGNHLRCGGSILTETFILTAAHCCSGAEGATIHAGNHNINEDDGTEQIRSQVDVIIHEGYAVDRRGRPTNDVCLLKLHKPLTFDDFVSPIGLPSHDLILLPGASLLIIGWGRLSYGGGSPSELQWAEVNHIDFDVCKGNYSLSFNSLTEDMICAGVESGTVDTCQMCKICFLLGLAGIMLVFLKYFSAYIHVSCREILEGHWWTKKQTHLLELSLGALNAQSLGFLESMPECHTL</sequence>
<accession>A0A7R9GG29</accession>
<evidence type="ECO:0000313" key="5">
    <source>
        <dbReference type="Proteomes" id="UP000678499"/>
    </source>
</evidence>